<accession>A0A9Q1K9Y7</accession>
<evidence type="ECO:0000313" key="3">
    <source>
        <dbReference type="Proteomes" id="UP001153076"/>
    </source>
</evidence>
<feature type="region of interest" description="Disordered" evidence="1">
    <location>
        <begin position="131"/>
        <end position="180"/>
    </location>
</feature>
<organism evidence="2 3">
    <name type="scientific">Carnegiea gigantea</name>
    <dbReference type="NCBI Taxonomy" id="171969"/>
    <lineage>
        <taxon>Eukaryota</taxon>
        <taxon>Viridiplantae</taxon>
        <taxon>Streptophyta</taxon>
        <taxon>Embryophyta</taxon>
        <taxon>Tracheophyta</taxon>
        <taxon>Spermatophyta</taxon>
        <taxon>Magnoliopsida</taxon>
        <taxon>eudicotyledons</taxon>
        <taxon>Gunneridae</taxon>
        <taxon>Pentapetalae</taxon>
        <taxon>Caryophyllales</taxon>
        <taxon>Cactineae</taxon>
        <taxon>Cactaceae</taxon>
        <taxon>Cactoideae</taxon>
        <taxon>Echinocereeae</taxon>
        <taxon>Carnegiea</taxon>
    </lineage>
</organism>
<evidence type="ECO:0000256" key="1">
    <source>
        <dbReference type="SAM" id="MobiDB-lite"/>
    </source>
</evidence>
<dbReference type="EMBL" id="JAKOGI010000213">
    <property type="protein sequence ID" value="KAJ8439639.1"/>
    <property type="molecule type" value="Genomic_DNA"/>
</dbReference>
<reference evidence="2" key="1">
    <citation type="submission" date="2022-04" db="EMBL/GenBank/DDBJ databases">
        <title>Carnegiea gigantea Genome sequencing and assembly v2.</title>
        <authorList>
            <person name="Copetti D."/>
            <person name="Sanderson M.J."/>
            <person name="Burquez A."/>
            <person name="Wojciechowski M.F."/>
        </authorList>
    </citation>
    <scope>NUCLEOTIDE SEQUENCE</scope>
    <source>
        <strain evidence="2">SGP5-SGP5p</strain>
        <tissue evidence="2">Aerial part</tissue>
    </source>
</reference>
<sequence length="180" mass="18849">MLADDDVVGCLMVAMEMKMQIKGVESCNLQTLKSEILNAGILLSAPSRPRLLISLSPHAQISIALLGSLTALSLSFSLPTGRRQLRRSDPRLVVCASAQPSTARLLDCSSAVRFSVSRLLVPVGLDTGYPVVKPVPTSSGTRSKISGPSSIEIGTSSYNSRPGPTGTGIGSSKTDRAPDI</sequence>
<dbReference type="Proteomes" id="UP001153076">
    <property type="component" value="Unassembled WGS sequence"/>
</dbReference>
<gene>
    <name evidence="2" type="ORF">Cgig2_021651</name>
</gene>
<proteinExistence type="predicted"/>
<dbReference type="AlphaFoldDB" id="A0A9Q1K9Y7"/>
<protein>
    <submittedName>
        <fullName evidence="2">Uncharacterized protein</fullName>
    </submittedName>
</protein>
<feature type="compositionally biased region" description="Polar residues" evidence="1">
    <location>
        <begin position="136"/>
        <end position="162"/>
    </location>
</feature>
<evidence type="ECO:0000313" key="2">
    <source>
        <dbReference type="EMBL" id="KAJ8439639.1"/>
    </source>
</evidence>
<keyword evidence="3" id="KW-1185">Reference proteome</keyword>
<name>A0A9Q1K9Y7_9CARY</name>
<comment type="caution">
    <text evidence="2">The sequence shown here is derived from an EMBL/GenBank/DDBJ whole genome shotgun (WGS) entry which is preliminary data.</text>
</comment>